<dbReference type="PANTHER" id="PTHR43157:SF31">
    <property type="entry name" value="PHOSPHATIDYLINOSITOL-GLYCAN BIOSYNTHESIS CLASS F PROTEIN"/>
    <property type="match status" value="1"/>
</dbReference>
<keyword evidence="4" id="KW-1185">Reference proteome</keyword>
<dbReference type="PANTHER" id="PTHR43157">
    <property type="entry name" value="PHOSPHATIDYLINOSITOL-GLYCAN BIOSYNTHESIS CLASS F PROTEIN-RELATED"/>
    <property type="match status" value="1"/>
</dbReference>
<evidence type="ECO:0000313" key="3">
    <source>
        <dbReference type="EMBL" id="NYE96203.1"/>
    </source>
</evidence>
<organism evidence="3 4">
    <name type="scientific">Psychromicrobium silvestre</name>
    <dbReference type="NCBI Taxonomy" id="1645614"/>
    <lineage>
        <taxon>Bacteria</taxon>
        <taxon>Bacillati</taxon>
        <taxon>Actinomycetota</taxon>
        <taxon>Actinomycetes</taxon>
        <taxon>Micrococcales</taxon>
        <taxon>Micrococcaceae</taxon>
        <taxon>Psychromicrobium</taxon>
    </lineage>
</organism>
<dbReference type="Pfam" id="PF00106">
    <property type="entry name" value="adh_short"/>
    <property type="match status" value="1"/>
</dbReference>
<dbReference type="EMBL" id="JACBYQ010000002">
    <property type="protein sequence ID" value="NYE96203.1"/>
    <property type="molecule type" value="Genomic_DNA"/>
</dbReference>
<dbReference type="SUPFAM" id="SSF51735">
    <property type="entry name" value="NAD(P)-binding Rossmann-fold domains"/>
    <property type="match status" value="1"/>
</dbReference>
<dbReference type="InterPro" id="IPR036291">
    <property type="entry name" value="NAD(P)-bd_dom_sf"/>
</dbReference>
<evidence type="ECO:0000256" key="2">
    <source>
        <dbReference type="ARBA" id="ARBA00023002"/>
    </source>
</evidence>
<dbReference type="InterPro" id="IPR020904">
    <property type="entry name" value="Sc_DH/Rdtase_CS"/>
</dbReference>
<gene>
    <name evidence="3" type="ORF">FHU41_002453</name>
</gene>
<dbReference type="InterPro" id="IPR002347">
    <property type="entry name" value="SDR_fam"/>
</dbReference>
<dbReference type="Gene3D" id="3.40.50.720">
    <property type="entry name" value="NAD(P)-binding Rossmann-like Domain"/>
    <property type="match status" value="1"/>
</dbReference>
<dbReference type="CDD" id="cd05327">
    <property type="entry name" value="retinol-DH_like_SDR_c_like"/>
    <property type="match status" value="1"/>
</dbReference>
<comment type="caution">
    <text evidence="3">The sequence shown here is derived from an EMBL/GenBank/DDBJ whole genome shotgun (WGS) entry which is preliminary data.</text>
</comment>
<dbReference type="Proteomes" id="UP000521748">
    <property type="component" value="Unassembled WGS sequence"/>
</dbReference>
<accession>A0A7Y9LV62</accession>
<proteinExistence type="inferred from homology"/>
<keyword evidence="2" id="KW-0560">Oxidoreductase</keyword>
<reference evidence="3 4" key="1">
    <citation type="submission" date="2020-07" db="EMBL/GenBank/DDBJ databases">
        <title>Sequencing the genomes of 1000 actinobacteria strains.</title>
        <authorList>
            <person name="Klenk H.-P."/>
        </authorList>
    </citation>
    <scope>NUCLEOTIDE SEQUENCE [LARGE SCALE GENOMIC DNA]</scope>
    <source>
        <strain evidence="3 4">DSM 102047</strain>
    </source>
</reference>
<dbReference type="RefSeq" id="WP_179389891.1">
    <property type="nucleotide sequence ID" value="NZ_JACBYQ010000002.1"/>
</dbReference>
<sequence length="290" mass="30844">MTNWTTAEIADQSGKTFIVTGANSGLGEVTARTLAAKGAHVILACRNLAKGEAAAAGMSGSTEVRHLDLSDLSSVAEFAAGVEQADVLVNNAGLMAVPEGRTADGFEMQFGTNHLGHFALAGRLLPKLRDRVVVLSSSAHNFGKIALDDLNWESRSYKRWAAYGQSKLADLMFAYELQRRLVSTGSSLRAVAAHPGYASTELQGKTESFQDQLMSFSNRLIAQPAEMGALPSLYAATEPSVPGGAFIGPDGWGQLRGYPKQVGSSKASHDEAVARQLWQRSEELTGVSFP</sequence>
<name>A0A7Y9LV62_9MICC</name>
<dbReference type="GO" id="GO:0016491">
    <property type="term" value="F:oxidoreductase activity"/>
    <property type="evidence" value="ECO:0007669"/>
    <property type="project" value="UniProtKB-KW"/>
</dbReference>
<dbReference type="PROSITE" id="PS00061">
    <property type="entry name" value="ADH_SHORT"/>
    <property type="match status" value="1"/>
</dbReference>
<dbReference type="NCBIfam" id="NF004846">
    <property type="entry name" value="PRK06197.1"/>
    <property type="match status" value="1"/>
</dbReference>
<comment type="similarity">
    <text evidence="1">Belongs to the short-chain dehydrogenases/reductases (SDR) family.</text>
</comment>
<dbReference type="PRINTS" id="PR00081">
    <property type="entry name" value="GDHRDH"/>
</dbReference>
<evidence type="ECO:0000313" key="4">
    <source>
        <dbReference type="Proteomes" id="UP000521748"/>
    </source>
</evidence>
<dbReference type="AlphaFoldDB" id="A0A7Y9LV62"/>
<protein>
    <submittedName>
        <fullName evidence="3">NAD(P)-dependent dehydrogenase (Short-subunit alcohol dehydrogenase family)</fullName>
    </submittedName>
</protein>
<evidence type="ECO:0000256" key="1">
    <source>
        <dbReference type="ARBA" id="ARBA00006484"/>
    </source>
</evidence>